<accession>A0A934KN73</accession>
<dbReference type="Proteomes" id="UP000614410">
    <property type="component" value="Unassembled WGS sequence"/>
</dbReference>
<sequence>MAYAFMQDVPIDVPTYRRIVDGLGSTPPEGLIFHLAVERPEGGLRYIDIWDSEEQFDRFAEERLHPVVHPLLMELIGAEPPEPPRTPLSVIHVWQGESAAQSLPGAS</sequence>
<evidence type="ECO:0008006" key="3">
    <source>
        <dbReference type="Google" id="ProtNLM"/>
    </source>
</evidence>
<comment type="caution">
    <text evidence="1">The sequence shown here is derived from an EMBL/GenBank/DDBJ whole genome shotgun (WGS) entry which is preliminary data.</text>
</comment>
<evidence type="ECO:0000313" key="1">
    <source>
        <dbReference type="EMBL" id="MBJ7609085.1"/>
    </source>
</evidence>
<dbReference type="EMBL" id="JAEKNN010000029">
    <property type="protein sequence ID" value="MBJ7609085.1"/>
    <property type="molecule type" value="Genomic_DNA"/>
</dbReference>
<gene>
    <name evidence="1" type="ORF">JF887_06595</name>
</gene>
<protein>
    <recommendedName>
        <fullName evidence="3">ABM domain-containing protein</fullName>
    </recommendedName>
</protein>
<reference evidence="1 2" key="1">
    <citation type="submission" date="2020-10" db="EMBL/GenBank/DDBJ databases">
        <title>Ca. Dormibacterota MAGs.</title>
        <authorList>
            <person name="Montgomery K."/>
        </authorList>
    </citation>
    <scope>NUCLEOTIDE SEQUENCE [LARGE SCALE GENOMIC DNA]</scope>
    <source>
        <strain evidence="1">Mitchell_Peninsula_5</strain>
    </source>
</reference>
<name>A0A934KN73_9BACT</name>
<proteinExistence type="predicted"/>
<evidence type="ECO:0000313" key="2">
    <source>
        <dbReference type="Proteomes" id="UP000614410"/>
    </source>
</evidence>
<organism evidence="1 2">
    <name type="scientific">Candidatus Amunia macphersoniae</name>
    <dbReference type="NCBI Taxonomy" id="3127014"/>
    <lineage>
        <taxon>Bacteria</taxon>
        <taxon>Bacillati</taxon>
        <taxon>Candidatus Dormiibacterota</taxon>
        <taxon>Candidatus Dormibacteria</taxon>
        <taxon>Candidatus Aeolococcales</taxon>
        <taxon>Candidatus Aeolococcaceae</taxon>
        <taxon>Candidatus Amunia</taxon>
    </lineage>
</organism>
<dbReference type="AlphaFoldDB" id="A0A934KN73"/>